<comment type="caution">
    <text evidence="2">The sequence shown here is derived from an EMBL/GenBank/DDBJ whole genome shotgun (WGS) entry which is preliminary data.</text>
</comment>
<name>A0AAN6V3J0_9PEZI</name>
<dbReference type="RefSeq" id="XP_062637534.1">
    <property type="nucleotide sequence ID" value="XM_062780505.1"/>
</dbReference>
<keyword evidence="2" id="KW-0456">Lyase</keyword>
<dbReference type="Gene3D" id="2.160.20.10">
    <property type="entry name" value="Single-stranded right-handed beta-helix, Pectin lyase-like"/>
    <property type="match status" value="1"/>
</dbReference>
<dbReference type="Proteomes" id="UP001302676">
    <property type="component" value="Unassembled WGS sequence"/>
</dbReference>
<dbReference type="GO" id="GO:0016829">
    <property type="term" value="F:lyase activity"/>
    <property type="evidence" value="ECO:0007669"/>
    <property type="project" value="UniProtKB-KW"/>
</dbReference>
<proteinExistence type="predicted"/>
<dbReference type="SUPFAM" id="SSF51126">
    <property type="entry name" value="Pectin lyase-like"/>
    <property type="match status" value="1"/>
</dbReference>
<evidence type="ECO:0000313" key="3">
    <source>
        <dbReference type="Proteomes" id="UP001302676"/>
    </source>
</evidence>
<dbReference type="EMBL" id="MU853579">
    <property type="protein sequence ID" value="KAK4144163.1"/>
    <property type="molecule type" value="Genomic_DNA"/>
</dbReference>
<reference evidence="2" key="1">
    <citation type="journal article" date="2023" name="Mol. Phylogenet. Evol.">
        <title>Genome-scale phylogeny and comparative genomics of the fungal order Sordariales.</title>
        <authorList>
            <person name="Hensen N."/>
            <person name="Bonometti L."/>
            <person name="Westerberg I."/>
            <person name="Brannstrom I.O."/>
            <person name="Guillou S."/>
            <person name="Cros-Aarteil S."/>
            <person name="Calhoun S."/>
            <person name="Haridas S."/>
            <person name="Kuo A."/>
            <person name="Mondo S."/>
            <person name="Pangilinan J."/>
            <person name="Riley R."/>
            <person name="LaButti K."/>
            <person name="Andreopoulos B."/>
            <person name="Lipzen A."/>
            <person name="Chen C."/>
            <person name="Yan M."/>
            <person name="Daum C."/>
            <person name="Ng V."/>
            <person name="Clum A."/>
            <person name="Steindorff A."/>
            <person name="Ohm R.A."/>
            <person name="Martin F."/>
            <person name="Silar P."/>
            <person name="Natvig D.O."/>
            <person name="Lalanne C."/>
            <person name="Gautier V."/>
            <person name="Ament-Velasquez S.L."/>
            <person name="Kruys A."/>
            <person name="Hutchinson M.I."/>
            <person name="Powell A.J."/>
            <person name="Barry K."/>
            <person name="Miller A.N."/>
            <person name="Grigoriev I.V."/>
            <person name="Debuchy R."/>
            <person name="Gladieux P."/>
            <person name="Hiltunen Thoren M."/>
            <person name="Johannesson H."/>
        </authorList>
    </citation>
    <scope>NUCLEOTIDE SEQUENCE</scope>
    <source>
        <strain evidence="2">CBS 141.50</strain>
    </source>
</reference>
<accession>A0AAN6V3J0</accession>
<feature type="chain" id="PRO_5042979624" evidence="1">
    <location>
        <begin position="22"/>
        <end position="735"/>
    </location>
</feature>
<dbReference type="PANTHER" id="PTHR36453:SF2">
    <property type="entry name" value="APPLE DOMAIN-CONTAINING PROTEIN"/>
    <property type="match status" value="1"/>
</dbReference>
<feature type="signal peptide" evidence="1">
    <location>
        <begin position="1"/>
        <end position="21"/>
    </location>
</feature>
<sequence length="735" mass="77801">MRLSYLSGLAIAGLGRFPVAALDFYISPTGSDNNDGSSADASFATIEHAQGAVRDQISSSLTDNITVHLAPGLYPVAETLNFTAEDSGRDGFTVNWDGPGAVVSGGIEVTGWEEGSDGVWSASVPKGTESRNLYVNGQAANFARRKLANRKDFQFTSSGMTWSNGQYDWLMDTEGIAGAEVRFINSFTDRYALIQSASNRQLAMKQNTWFNNMWGYDTVAQPNADFGVWVQNALALISDGGQFYLDSAAGTVYYKPLDGENLTTATTYLGVLECIVSVGGTYDDPAHDLTFTGISFAHSTWMKPATVGYPDQQTGAYIGENSTYTPSNFESTRPHWFQMPGAIQISAATNITFSGGNYTQLGGGGIGIGNDANAHTSGVGLGAAHITVSNAYFTQIMGNSITAGGVQADAHHPSNAGMTNSHLIITNNVFYNTSSLFTSTVPILLTYAHHSTISHNDLHITPYSGICHGYGWGSNDAGGSPEYQNRGLYNFQPKYSDPTTSNTNLIAANFIRAYGHSHTDLGGIYTLSKSPSTFITENYVLDSGAYGLYTDEGSNSYTFTDNLLFNTGTWLAQNGANTDNNTFDGNYGHSGPTNWPGNSLIDNISQASVAVQRAAYRAGVEPGKRVNRPETSETGAADSIVTVTGDGQGVVTATISNFDDAAFEGVEFDVSSGSSGVTFTAEGEVPKEIQGNGDTVVKWKASGGGGSVKVSVGVKYTNSRTGEVGERGGSADVSL</sequence>
<dbReference type="InterPro" id="IPR011050">
    <property type="entry name" value="Pectin_lyase_fold/virulence"/>
</dbReference>
<protein>
    <submittedName>
        <fullName evidence="2">Pectin lyase</fullName>
    </submittedName>
</protein>
<evidence type="ECO:0000256" key="1">
    <source>
        <dbReference type="SAM" id="SignalP"/>
    </source>
</evidence>
<keyword evidence="1" id="KW-0732">Signal</keyword>
<gene>
    <name evidence="2" type="ORF">C8A04DRAFT_28066</name>
</gene>
<organism evidence="2 3">
    <name type="scientific">Dichotomopilus funicola</name>
    <dbReference type="NCBI Taxonomy" id="1934379"/>
    <lineage>
        <taxon>Eukaryota</taxon>
        <taxon>Fungi</taxon>
        <taxon>Dikarya</taxon>
        <taxon>Ascomycota</taxon>
        <taxon>Pezizomycotina</taxon>
        <taxon>Sordariomycetes</taxon>
        <taxon>Sordariomycetidae</taxon>
        <taxon>Sordariales</taxon>
        <taxon>Chaetomiaceae</taxon>
        <taxon>Dichotomopilus</taxon>
    </lineage>
</organism>
<dbReference type="PANTHER" id="PTHR36453">
    <property type="entry name" value="SECRETED PROTEIN-RELATED"/>
    <property type="match status" value="1"/>
</dbReference>
<dbReference type="InterPro" id="IPR012334">
    <property type="entry name" value="Pectin_lyas_fold"/>
</dbReference>
<keyword evidence="3" id="KW-1185">Reference proteome</keyword>
<reference evidence="2" key="2">
    <citation type="submission" date="2023-05" db="EMBL/GenBank/DDBJ databases">
        <authorList>
            <consortium name="Lawrence Berkeley National Laboratory"/>
            <person name="Steindorff A."/>
            <person name="Hensen N."/>
            <person name="Bonometti L."/>
            <person name="Westerberg I."/>
            <person name="Brannstrom I.O."/>
            <person name="Guillou S."/>
            <person name="Cros-Aarteil S."/>
            <person name="Calhoun S."/>
            <person name="Haridas S."/>
            <person name="Kuo A."/>
            <person name="Mondo S."/>
            <person name="Pangilinan J."/>
            <person name="Riley R."/>
            <person name="Labutti K."/>
            <person name="Andreopoulos B."/>
            <person name="Lipzen A."/>
            <person name="Chen C."/>
            <person name="Yanf M."/>
            <person name="Daum C."/>
            <person name="Ng V."/>
            <person name="Clum A."/>
            <person name="Ohm R."/>
            <person name="Martin F."/>
            <person name="Silar P."/>
            <person name="Natvig D."/>
            <person name="Lalanne C."/>
            <person name="Gautier V."/>
            <person name="Ament-Velasquez S.L."/>
            <person name="Kruys A."/>
            <person name="Hutchinson M.I."/>
            <person name="Powell A.J."/>
            <person name="Barry K."/>
            <person name="Miller A.N."/>
            <person name="Grigoriev I.V."/>
            <person name="Debuchy R."/>
            <person name="Gladieux P."/>
            <person name="Thoren M.H."/>
            <person name="Johannesson H."/>
        </authorList>
    </citation>
    <scope>NUCLEOTIDE SEQUENCE</scope>
    <source>
        <strain evidence="2">CBS 141.50</strain>
    </source>
</reference>
<dbReference type="AlphaFoldDB" id="A0AAN6V3J0"/>
<dbReference type="GeneID" id="87817118"/>
<evidence type="ECO:0000313" key="2">
    <source>
        <dbReference type="EMBL" id="KAK4144163.1"/>
    </source>
</evidence>